<sequence length="626" mass="68816">MQKKRLYKVFALLAATVLGISLLSACAEKGAESTQKQEDSETIQVYLWTANLYEKYAPYVQAQLPDVNIEFIVGNNDLDFYKFLQQNGGLPDIITCCRFSLHDAAPLKDSLMDLAATNEAGAIYNTYLNNFKNEDGSVNWLPVCADSHGLVVNRDLFEQYGIPLPNDYAGFVAACKAFEEAGIRGYTADYEYDYTCMETLQGLSASELTTIDGRKWRTAYSDPANDARVGLDDTVWPGNFERMEQFIQDTGLTAADLELNYDDVTEMFGNGQLAMYFGSSAGVKMFQDQGIDATFLPLFGQNGEKWLMTTPYFQVALNRDLEQNDARRAKAMQVLNVMLSQDAQEQILAEGQDLLSYSQNVDYRLSDTMEDVRSVVEENHMYIRIASNDFFAISQDVVSKMITGKYDAAQAYSAFNAGLLSGETPDTGDTVLSSENAYSNVFHENGGNASFSVMANTLRGLYGTDVLVAAASSFTGSVLQADYTQTTARAMIMPNGLLSYQRTMTGAELKDALRAFVEGCEGGFTPFNRGSLPVVSGIAVQVKENGGSYELTGVTRDGKALRDDDTVTVTCLATEKQMAPLQQDEPHAFERGEDTVKDLWSKALSDGGVVLAAPESYITLEQAAWK</sequence>
<dbReference type="Pfam" id="PF13416">
    <property type="entry name" value="SBP_bac_8"/>
    <property type="match status" value="1"/>
</dbReference>
<evidence type="ECO:0000256" key="6">
    <source>
        <dbReference type="SAM" id="SignalP"/>
    </source>
</evidence>
<dbReference type="PROSITE" id="PS51257">
    <property type="entry name" value="PROKAR_LIPOPROTEIN"/>
    <property type="match status" value="1"/>
</dbReference>
<evidence type="ECO:0000256" key="5">
    <source>
        <dbReference type="ARBA" id="ARBA00023288"/>
    </source>
</evidence>
<dbReference type="InterPro" id="IPR036907">
    <property type="entry name" value="5'-Nucleotdase_C_sf"/>
</dbReference>
<keyword evidence="3" id="KW-0472">Membrane</keyword>
<protein>
    <submittedName>
        <fullName evidence="7">Carbohydrate ABC transporter substrate-binding protein</fullName>
    </submittedName>
</protein>
<dbReference type="Gene3D" id="3.90.780.10">
    <property type="entry name" value="5'-Nucleotidase, C-terminal domain"/>
    <property type="match status" value="1"/>
</dbReference>
<keyword evidence="8" id="KW-1185">Reference proteome</keyword>
<dbReference type="SUPFAM" id="SSF53850">
    <property type="entry name" value="Periplasmic binding protein-like II"/>
    <property type="match status" value="1"/>
</dbReference>
<keyword evidence="4" id="KW-0564">Palmitate</keyword>
<keyword evidence="1" id="KW-1003">Cell membrane</keyword>
<organism evidence="7 8">
    <name type="scientific">Senegalimassilia faecalis</name>
    <dbReference type="NCBI Taxonomy" id="2509433"/>
    <lineage>
        <taxon>Bacteria</taxon>
        <taxon>Bacillati</taxon>
        <taxon>Actinomycetota</taxon>
        <taxon>Coriobacteriia</taxon>
        <taxon>Coriobacteriales</taxon>
        <taxon>Coriobacteriaceae</taxon>
        <taxon>Senegalimassilia</taxon>
    </lineage>
</organism>
<dbReference type="PANTHER" id="PTHR43649">
    <property type="entry name" value="ARABINOSE-BINDING PROTEIN-RELATED"/>
    <property type="match status" value="1"/>
</dbReference>
<evidence type="ECO:0000256" key="3">
    <source>
        <dbReference type="ARBA" id="ARBA00023136"/>
    </source>
</evidence>
<dbReference type="RefSeq" id="WP_129423133.1">
    <property type="nucleotide sequence ID" value="NZ_SDPW01000001.1"/>
</dbReference>
<dbReference type="GO" id="GO:0009166">
    <property type="term" value="P:nucleotide catabolic process"/>
    <property type="evidence" value="ECO:0007669"/>
    <property type="project" value="InterPro"/>
</dbReference>
<proteinExistence type="predicted"/>
<feature type="signal peptide" evidence="6">
    <location>
        <begin position="1"/>
        <end position="27"/>
    </location>
</feature>
<dbReference type="PANTHER" id="PTHR43649:SF33">
    <property type="entry name" value="POLYGALACTURONAN_RHAMNOGALACTURONAN-BINDING PROTEIN YTCQ"/>
    <property type="match status" value="1"/>
</dbReference>
<name>A0A4Q2JWN2_9ACTN</name>
<evidence type="ECO:0000256" key="1">
    <source>
        <dbReference type="ARBA" id="ARBA00022475"/>
    </source>
</evidence>
<keyword evidence="2 6" id="KW-0732">Signal</keyword>
<keyword evidence="5" id="KW-0449">Lipoprotein</keyword>
<comment type="caution">
    <text evidence="7">The sequence shown here is derived from an EMBL/GenBank/DDBJ whole genome shotgun (WGS) entry which is preliminary data.</text>
</comment>
<gene>
    <name evidence="7" type="ORF">ET524_02190</name>
</gene>
<evidence type="ECO:0000313" key="8">
    <source>
        <dbReference type="Proteomes" id="UP000293345"/>
    </source>
</evidence>
<dbReference type="AlphaFoldDB" id="A0A4Q2JWN2"/>
<feature type="chain" id="PRO_5039167941" evidence="6">
    <location>
        <begin position="28"/>
        <end position="626"/>
    </location>
</feature>
<evidence type="ECO:0000256" key="4">
    <source>
        <dbReference type="ARBA" id="ARBA00023139"/>
    </source>
</evidence>
<dbReference type="GO" id="GO:0016787">
    <property type="term" value="F:hydrolase activity"/>
    <property type="evidence" value="ECO:0007669"/>
    <property type="project" value="InterPro"/>
</dbReference>
<evidence type="ECO:0000313" key="7">
    <source>
        <dbReference type="EMBL" id="RXZ53429.1"/>
    </source>
</evidence>
<reference evidence="7 8" key="1">
    <citation type="submission" date="2019-01" db="EMBL/GenBank/DDBJ databases">
        <title>Senegalimassilia sp. nov. KGMB04484 isolated human feces.</title>
        <authorList>
            <person name="Han K.-I."/>
            <person name="Kim J.-S."/>
            <person name="Lee K.C."/>
            <person name="Suh M.K."/>
            <person name="Eom M.K."/>
            <person name="Lee J.H."/>
            <person name="Park S.-H."/>
            <person name="Kang S.W."/>
            <person name="Park J.-E."/>
            <person name="Oh B.S."/>
            <person name="Yu S.Y."/>
            <person name="Choi S.-H."/>
            <person name="Lee D.H."/>
            <person name="Yoon H."/>
            <person name="Kim B.-Y."/>
            <person name="Lee J.H."/>
            <person name="Lee J.-S."/>
        </authorList>
    </citation>
    <scope>NUCLEOTIDE SEQUENCE [LARGE SCALE GENOMIC DNA]</scope>
    <source>
        <strain evidence="7 8">KGMB04484</strain>
    </source>
</reference>
<dbReference type="Proteomes" id="UP000293345">
    <property type="component" value="Unassembled WGS sequence"/>
</dbReference>
<dbReference type="Gene3D" id="3.40.190.10">
    <property type="entry name" value="Periplasmic binding protein-like II"/>
    <property type="match status" value="1"/>
</dbReference>
<dbReference type="SUPFAM" id="SSF55816">
    <property type="entry name" value="5'-nucleotidase (syn. UDP-sugar hydrolase), C-terminal domain"/>
    <property type="match status" value="1"/>
</dbReference>
<dbReference type="OrthoDB" id="1650177at2"/>
<evidence type="ECO:0000256" key="2">
    <source>
        <dbReference type="ARBA" id="ARBA00022729"/>
    </source>
</evidence>
<dbReference type="EMBL" id="SDPW01000001">
    <property type="protein sequence ID" value="RXZ53429.1"/>
    <property type="molecule type" value="Genomic_DNA"/>
</dbReference>
<dbReference type="InterPro" id="IPR050490">
    <property type="entry name" value="Bact_solute-bd_prot1"/>
</dbReference>
<dbReference type="InterPro" id="IPR006059">
    <property type="entry name" value="SBP"/>
</dbReference>
<accession>A0A4Q2JWN2</accession>